<keyword evidence="2" id="KW-0813">Transport</keyword>
<evidence type="ECO:0000256" key="2">
    <source>
        <dbReference type="ARBA" id="ARBA00022448"/>
    </source>
</evidence>
<evidence type="ECO:0000256" key="6">
    <source>
        <dbReference type="ARBA" id="ARBA00023128"/>
    </source>
</evidence>
<dbReference type="AlphaFoldDB" id="A0ABD3FEU4"/>
<evidence type="ECO:0000256" key="5">
    <source>
        <dbReference type="ARBA" id="ARBA00023065"/>
    </source>
</evidence>
<evidence type="ECO:0000313" key="9">
    <source>
        <dbReference type="Proteomes" id="UP001632037"/>
    </source>
</evidence>
<evidence type="ECO:0000256" key="1">
    <source>
        <dbReference type="ARBA" id="ARBA00004325"/>
    </source>
</evidence>
<keyword evidence="6" id="KW-0496">Mitochondrion</keyword>
<protein>
    <submittedName>
        <fullName evidence="8">Uncharacterized protein</fullName>
    </submittedName>
</protein>
<reference evidence="8 9" key="1">
    <citation type="submission" date="2024-09" db="EMBL/GenBank/DDBJ databases">
        <title>Genome sequencing and assembly of Phytophthora oleae, isolate VK10A, causative agent of rot of olive drupes.</title>
        <authorList>
            <person name="Conti Taguali S."/>
            <person name="Riolo M."/>
            <person name="La Spada F."/>
            <person name="Cacciola S.O."/>
            <person name="Dionisio G."/>
        </authorList>
    </citation>
    <scope>NUCLEOTIDE SEQUENCE [LARGE SCALE GENOMIC DNA]</scope>
    <source>
        <strain evidence="8 9">VK10A</strain>
    </source>
</reference>
<evidence type="ECO:0000313" key="8">
    <source>
        <dbReference type="EMBL" id="KAL3664926.1"/>
    </source>
</evidence>
<gene>
    <name evidence="8" type="ORF">V7S43_010103</name>
</gene>
<keyword evidence="9" id="KW-1185">Reference proteome</keyword>
<comment type="subcellular location">
    <subcellularLocation>
        <location evidence="1">Mitochondrion membrane</location>
    </subcellularLocation>
</comment>
<organism evidence="8 9">
    <name type="scientific">Phytophthora oleae</name>
    <dbReference type="NCBI Taxonomy" id="2107226"/>
    <lineage>
        <taxon>Eukaryota</taxon>
        <taxon>Sar</taxon>
        <taxon>Stramenopiles</taxon>
        <taxon>Oomycota</taxon>
        <taxon>Peronosporomycetes</taxon>
        <taxon>Peronosporales</taxon>
        <taxon>Peronosporaceae</taxon>
        <taxon>Phytophthora</taxon>
    </lineage>
</organism>
<keyword evidence="3" id="KW-0138">CF(0)</keyword>
<dbReference type="Proteomes" id="UP001632037">
    <property type="component" value="Unassembled WGS sequence"/>
</dbReference>
<sequence>MLGRFALRKAALISSKLSSAKVLCPMGIHTTGVGLLEQAGLTDWKISTPIIGALAIPSISNHFYVLNGASQLTCCFLLFSSATYKFGGDMIASYLDERAAAILW</sequence>
<proteinExistence type="predicted"/>
<name>A0ABD3FEU4_9STRA</name>
<keyword evidence="4" id="KW-0375">Hydrogen ion transport</keyword>
<evidence type="ECO:0000256" key="4">
    <source>
        <dbReference type="ARBA" id="ARBA00022781"/>
    </source>
</evidence>
<dbReference type="GO" id="GO:0045259">
    <property type="term" value="C:proton-transporting ATP synthase complex"/>
    <property type="evidence" value="ECO:0007669"/>
    <property type="project" value="UniProtKB-KW"/>
</dbReference>
<keyword evidence="5" id="KW-0406">Ion transport</keyword>
<dbReference type="Pfam" id="PF05405">
    <property type="entry name" value="Mt_ATP-synt_B"/>
    <property type="match status" value="1"/>
</dbReference>
<comment type="caution">
    <text evidence="8">The sequence shown here is derived from an EMBL/GenBank/DDBJ whole genome shotgun (WGS) entry which is preliminary data.</text>
</comment>
<evidence type="ECO:0000256" key="7">
    <source>
        <dbReference type="ARBA" id="ARBA00023136"/>
    </source>
</evidence>
<keyword evidence="7" id="KW-0472">Membrane</keyword>
<accession>A0ABD3FEU4</accession>
<dbReference type="EMBL" id="JBIMZQ010000022">
    <property type="protein sequence ID" value="KAL3664926.1"/>
    <property type="molecule type" value="Genomic_DNA"/>
</dbReference>
<evidence type="ECO:0000256" key="3">
    <source>
        <dbReference type="ARBA" id="ARBA00022547"/>
    </source>
</evidence>
<dbReference type="GO" id="GO:0031966">
    <property type="term" value="C:mitochondrial membrane"/>
    <property type="evidence" value="ECO:0007669"/>
    <property type="project" value="UniProtKB-SubCell"/>
</dbReference>
<dbReference type="InterPro" id="IPR008688">
    <property type="entry name" value="ATP_synth_Bsub_B/MI25"/>
</dbReference>
<dbReference type="GO" id="GO:1902600">
    <property type="term" value="P:proton transmembrane transport"/>
    <property type="evidence" value="ECO:0007669"/>
    <property type="project" value="UniProtKB-KW"/>
</dbReference>